<feature type="region of interest" description="Disordered" evidence="1">
    <location>
        <begin position="1"/>
        <end position="39"/>
    </location>
</feature>
<reference evidence="2 3" key="1">
    <citation type="journal article" date="2019" name="Commun. Biol.">
        <title>The bagworm genome reveals a unique fibroin gene that provides high tensile strength.</title>
        <authorList>
            <person name="Kono N."/>
            <person name="Nakamura H."/>
            <person name="Ohtoshi R."/>
            <person name="Tomita M."/>
            <person name="Numata K."/>
            <person name="Arakawa K."/>
        </authorList>
    </citation>
    <scope>NUCLEOTIDE SEQUENCE [LARGE SCALE GENOMIC DNA]</scope>
</reference>
<comment type="caution">
    <text evidence="2">The sequence shown here is derived from an EMBL/GenBank/DDBJ whole genome shotgun (WGS) entry which is preliminary data.</text>
</comment>
<sequence length="108" mass="11650">MGATQTDRRAERPPGSHSTVPLKRGGVAGRRGGRHARPHKQSWLCTVYSGVYERSTLDGHSICGARVAQLTEREGPRGTGGALFTARASDVFLVSIMNRHARCNHVSA</sequence>
<dbReference type="AlphaFoldDB" id="A0A4C1TY26"/>
<feature type="compositionally biased region" description="Basic and acidic residues" evidence="1">
    <location>
        <begin position="1"/>
        <end position="14"/>
    </location>
</feature>
<dbReference type="Proteomes" id="UP000299102">
    <property type="component" value="Unassembled WGS sequence"/>
</dbReference>
<gene>
    <name evidence="2" type="ORF">EVAR_78417_1</name>
</gene>
<proteinExistence type="predicted"/>
<evidence type="ECO:0000256" key="1">
    <source>
        <dbReference type="SAM" id="MobiDB-lite"/>
    </source>
</evidence>
<protein>
    <submittedName>
        <fullName evidence="2">Uncharacterized protein</fullName>
    </submittedName>
</protein>
<keyword evidence="3" id="KW-1185">Reference proteome</keyword>
<accession>A0A4C1TY26</accession>
<organism evidence="2 3">
    <name type="scientific">Eumeta variegata</name>
    <name type="common">Bagworm moth</name>
    <name type="synonym">Eumeta japonica</name>
    <dbReference type="NCBI Taxonomy" id="151549"/>
    <lineage>
        <taxon>Eukaryota</taxon>
        <taxon>Metazoa</taxon>
        <taxon>Ecdysozoa</taxon>
        <taxon>Arthropoda</taxon>
        <taxon>Hexapoda</taxon>
        <taxon>Insecta</taxon>
        <taxon>Pterygota</taxon>
        <taxon>Neoptera</taxon>
        <taxon>Endopterygota</taxon>
        <taxon>Lepidoptera</taxon>
        <taxon>Glossata</taxon>
        <taxon>Ditrysia</taxon>
        <taxon>Tineoidea</taxon>
        <taxon>Psychidae</taxon>
        <taxon>Oiketicinae</taxon>
        <taxon>Eumeta</taxon>
    </lineage>
</organism>
<evidence type="ECO:0000313" key="3">
    <source>
        <dbReference type="Proteomes" id="UP000299102"/>
    </source>
</evidence>
<dbReference type="EMBL" id="BGZK01000103">
    <property type="protein sequence ID" value="GBP18949.1"/>
    <property type="molecule type" value="Genomic_DNA"/>
</dbReference>
<evidence type="ECO:0000313" key="2">
    <source>
        <dbReference type="EMBL" id="GBP18949.1"/>
    </source>
</evidence>
<name>A0A4C1TY26_EUMVA</name>